<accession>A0A934QTN3</accession>
<name>A0A934QTN3_9PSEU</name>
<evidence type="ECO:0000313" key="3">
    <source>
        <dbReference type="EMBL" id="MBK1785144.1"/>
    </source>
</evidence>
<sequence>MRPDDARQLRDNAAERAVQESDRRRGPWLAFAMLVLCVAGGFGYQQWRVNSTQDAVVHNAAAAAALAAQVRELGARPVVEPPSVEEPAEIVEVPRVDPAAVREAARRAVQNYCADDRCRGADGQAPDLDAIVTDVLALMPAPRDAPPVTDDQVFAQVAALCGQPSEPCRGRTGNTGADGVDGQSPPCLSEPNQCRGADGKPVASWTFVDSLGRTQQCTRDTGSPDTAPTYTCTPEQTEGS</sequence>
<evidence type="ECO:0000256" key="1">
    <source>
        <dbReference type="SAM" id="MobiDB-lite"/>
    </source>
</evidence>
<keyword evidence="4" id="KW-1185">Reference proteome</keyword>
<protein>
    <submittedName>
        <fullName evidence="3">Uncharacterized protein</fullName>
    </submittedName>
</protein>
<evidence type="ECO:0000313" key="4">
    <source>
        <dbReference type="Proteomes" id="UP000635245"/>
    </source>
</evidence>
<keyword evidence="2" id="KW-0472">Membrane</keyword>
<dbReference type="EMBL" id="JAENJH010000002">
    <property type="protein sequence ID" value="MBK1785144.1"/>
    <property type="molecule type" value="Genomic_DNA"/>
</dbReference>
<feature type="region of interest" description="Disordered" evidence="1">
    <location>
        <begin position="1"/>
        <end position="20"/>
    </location>
</feature>
<reference evidence="3" key="1">
    <citation type="submission" date="2020-12" db="EMBL/GenBank/DDBJ databases">
        <title>Prauserella sp. ASG 168, a novel actinomycete isolated from cave rock.</title>
        <authorList>
            <person name="Suriyachadkun C."/>
        </authorList>
    </citation>
    <scope>NUCLEOTIDE SEQUENCE</scope>
    <source>
        <strain evidence="3">ASG 168</strain>
    </source>
</reference>
<keyword evidence="2" id="KW-0812">Transmembrane</keyword>
<keyword evidence="2" id="KW-1133">Transmembrane helix</keyword>
<dbReference type="RefSeq" id="WP_200318050.1">
    <property type="nucleotide sequence ID" value="NZ_JAENJH010000002.1"/>
</dbReference>
<evidence type="ECO:0000256" key="2">
    <source>
        <dbReference type="SAM" id="Phobius"/>
    </source>
</evidence>
<dbReference type="AlphaFoldDB" id="A0A934QTN3"/>
<feature type="region of interest" description="Disordered" evidence="1">
    <location>
        <begin position="215"/>
        <end position="240"/>
    </location>
</feature>
<comment type="caution">
    <text evidence="3">The sequence shown here is derived from an EMBL/GenBank/DDBJ whole genome shotgun (WGS) entry which is preliminary data.</text>
</comment>
<organism evidence="3 4">
    <name type="scientific">Prauserella cavernicola</name>
    <dbReference type="NCBI Taxonomy" id="2800127"/>
    <lineage>
        <taxon>Bacteria</taxon>
        <taxon>Bacillati</taxon>
        <taxon>Actinomycetota</taxon>
        <taxon>Actinomycetes</taxon>
        <taxon>Pseudonocardiales</taxon>
        <taxon>Pseudonocardiaceae</taxon>
        <taxon>Prauserella</taxon>
    </lineage>
</organism>
<feature type="transmembrane region" description="Helical" evidence="2">
    <location>
        <begin position="26"/>
        <end position="44"/>
    </location>
</feature>
<dbReference type="Proteomes" id="UP000635245">
    <property type="component" value="Unassembled WGS sequence"/>
</dbReference>
<gene>
    <name evidence="3" type="ORF">JHE00_12485</name>
</gene>
<proteinExistence type="predicted"/>